<comment type="caution">
    <text evidence="2">The sequence shown here is derived from an EMBL/GenBank/DDBJ whole genome shotgun (WGS) entry which is preliminary data.</text>
</comment>
<reference evidence="3" key="1">
    <citation type="journal article" date="2019" name="Int. J. Syst. Evol. Microbiol.">
        <title>The Global Catalogue of Microorganisms (GCM) 10K type strain sequencing project: providing services to taxonomists for standard genome sequencing and annotation.</title>
        <authorList>
            <consortium name="The Broad Institute Genomics Platform"/>
            <consortium name="The Broad Institute Genome Sequencing Center for Infectious Disease"/>
            <person name="Wu L."/>
            <person name="Ma J."/>
        </authorList>
    </citation>
    <scope>NUCLEOTIDE SEQUENCE [LARGE SCALE GENOMIC DNA]</scope>
    <source>
        <strain evidence="3">KCTC 32255</strain>
    </source>
</reference>
<dbReference type="EMBL" id="JBHSXX010000001">
    <property type="protein sequence ID" value="MFC6871607.1"/>
    <property type="molecule type" value="Genomic_DNA"/>
</dbReference>
<dbReference type="Proteomes" id="UP001596337">
    <property type="component" value="Unassembled WGS sequence"/>
</dbReference>
<keyword evidence="3" id="KW-1185">Reference proteome</keyword>
<dbReference type="RefSeq" id="WP_345391486.1">
    <property type="nucleotide sequence ID" value="NZ_BAABLA010000007.1"/>
</dbReference>
<organism evidence="2 3">
    <name type="scientific">Haloechinothrix salitolerans</name>
    <dbReference type="NCBI Taxonomy" id="926830"/>
    <lineage>
        <taxon>Bacteria</taxon>
        <taxon>Bacillati</taxon>
        <taxon>Actinomycetota</taxon>
        <taxon>Actinomycetes</taxon>
        <taxon>Pseudonocardiales</taxon>
        <taxon>Pseudonocardiaceae</taxon>
        <taxon>Haloechinothrix</taxon>
    </lineage>
</organism>
<evidence type="ECO:0000313" key="3">
    <source>
        <dbReference type="Proteomes" id="UP001596337"/>
    </source>
</evidence>
<protein>
    <submittedName>
        <fullName evidence="2">Uncharacterized protein</fullName>
    </submittedName>
</protein>
<evidence type="ECO:0000313" key="2">
    <source>
        <dbReference type="EMBL" id="MFC6871607.1"/>
    </source>
</evidence>
<proteinExistence type="predicted"/>
<evidence type="ECO:0000256" key="1">
    <source>
        <dbReference type="SAM" id="MobiDB-lite"/>
    </source>
</evidence>
<name>A0ABW2CAN3_9PSEU</name>
<sequence>MTLSDQVRAALAEGRAAAENRQPAANPYRTTRNPPSLAEQALANAWRAGYQSGTASFPVDYSG</sequence>
<feature type="region of interest" description="Disordered" evidence="1">
    <location>
        <begin position="11"/>
        <end position="35"/>
    </location>
</feature>
<gene>
    <name evidence="2" type="ORF">ACFQGD_31250</name>
</gene>
<accession>A0ABW2CAN3</accession>